<keyword evidence="3" id="KW-1185">Reference proteome</keyword>
<reference evidence="2 3" key="1">
    <citation type="journal article" date="2020" name="mSystems">
        <title>Abundant and Diverse RNA Viruses in Insects Revealed by RNA-Seq Analysis: Ecological and Evolutionary Implications.</title>
        <authorList>
            <person name="Wu H."/>
            <person name="Pang R."/>
            <person name="Cheng T."/>
            <person name="Xue L."/>
            <person name="Zeng H."/>
            <person name="Lei T."/>
            <person name="Chen M."/>
            <person name="Wu S."/>
            <person name="Ding Y."/>
            <person name="Zhang J."/>
            <person name="Shi M."/>
            <person name="Wu Q."/>
        </authorList>
    </citation>
    <scope>NUCLEOTIDE SEQUENCE [LARGE SCALE GENOMIC DNA]</scope>
    <source>
        <strain evidence="2 3">Germany/2013</strain>
    </source>
</reference>
<keyword evidence="1" id="KW-0812">Transmembrane</keyword>
<dbReference type="RefSeq" id="YP_010802329.1">
    <property type="nucleotide sequence ID" value="NC_076987.1"/>
</dbReference>
<dbReference type="GeneID" id="80541063"/>
<name>A0AAV2YI32_9VIRU</name>
<evidence type="ECO:0000256" key="1">
    <source>
        <dbReference type="SAM" id="Phobius"/>
    </source>
</evidence>
<keyword evidence="1" id="KW-0472">Membrane</keyword>
<keyword evidence="1" id="KW-1133">Transmembrane helix</keyword>
<dbReference type="Pfam" id="PF24664">
    <property type="entry name" value="Monjiviricetes_fusion"/>
    <property type="match status" value="1"/>
</dbReference>
<evidence type="ECO:0000313" key="3">
    <source>
        <dbReference type="Proteomes" id="UP001300800"/>
    </source>
</evidence>
<feature type="transmembrane region" description="Helical" evidence="1">
    <location>
        <begin position="567"/>
        <end position="588"/>
    </location>
</feature>
<dbReference type="EMBL" id="BK061547">
    <property type="protein sequence ID" value="DAZ90404.1"/>
    <property type="molecule type" value="Viral_cRNA"/>
</dbReference>
<sequence length="693" mass="77661">MLRYISNTWYTVGCNIYFAIVDLHLYFSRWLCGLLYLPYVVDGLIGFDCHHKDVKIRPIALNGVDPCPDYQSAVTKTPVDIQLIQHKTTSRVYYQQCSITYIQTIYHCGMHSHISAVAGGLKEGFKHVSRDICKDMHHIGIFPWDNNVVIRNLEPNTTTRTHITLSGRLSTDSSCKGSTFVDEGRDYDSVVVQLSMKVTLKDGWTPVNLDEKLLQLPSGGTVDYGKGETIDFVYGNTYWNLIETESCDMSRYDVLFDGPGVMLTEALESSTRKIVVVESSSQTFSVELRSATLLCSQPSYTTESPRLFVVVIPPGMPRYFRRSTPLDPLDVSLTAYVNSKFVYVERHIRTQIESLYTHVMTQSCTLARQALLNTLSLAFINEDEFAYAYTGEKGHTAVRRGEVINLIDCVPVPVTVRQTSECYSDLPVVYKNQSAFLSPKSSVLKHTGIEIECSPVLPVWYYLEDGWYNVYGGPMTSTFTPQRLAPMITPKWKYIIPNDLATRGLYTQEEMSRLETHLMYPGERDAALNILGRGYIGQIMVPQGQGVGALLTQKDLSSISTGIFKEMWGFLGSFGAYASGFVGVYIIIRAVKLLLNSIVNGAMLYKMFGLSIKLFACVWTNATSWLLMSKPSTPENSKTELQELIVQPCQNLQSLPDNDPPPSDTLASAPSLYPNPQFLSMQRGPVTAHDLSY</sequence>
<protein>
    <submittedName>
        <fullName evidence="2">Glycoprotein</fullName>
    </submittedName>
</protein>
<proteinExistence type="predicted"/>
<dbReference type="KEGG" id="vg:80541063"/>
<dbReference type="Proteomes" id="UP001300800">
    <property type="component" value="Segment"/>
</dbReference>
<organism evidence="2 3">
    <name type="scientific">Periplaneta americana mononega-like virus</name>
    <dbReference type="NCBI Taxonomy" id="2968923"/>
    <lineage>
        <taxon>Viruses</taxon>
        <taxon>Riboviria</taxon>
        <taxon>Orthornavirae</taxon>
        <taxon>Negarnaviricota</taxon>
        <taxon>Haploviricotina</taxon>
        <taxon>Monjiviricetes</taxon>
        <taxon>Jingchuvirales</taxon>
        <taxon>Chuviridae</taxon>
        <taxon>Nigecruvirus</taxon>
        <taxon>Nigecruvirus periplanetae</taxon>
    </lineage>
</organism>
<feature type="transmembrane region" description="Helical" evidence="1">
    <location>
        <begin position="608"/>
        <end position="628"/>
    </location>
</feature>
<accession>A0AAV2YI32</accession>
<evidence type="ECO:0000313" key="2">
    <source>
        <dbReference type="EMBL" id="DAZ90404.1"/>
    </source>
</evidence>